<protein>
    <submittedName>
        <fullName evidence="7">Glycosyltransferase family 2 protein</fullName>
    </submittedName>
</protein>
<dbReference type="EMBL" id="QZDT01000007">
    <property type="protein sequence ID" value="NBJ92280.1"/>
    <property type="molecule type" value="Genomic_DNA"/>
</dbReference>
<evidence type="ECO:0000256" key="4">
    <source>
        <dbReference type="ARBA" id="ARBA00022679"/>
    </source>
</evidence>
<dbReference type="InterPro" id="IPR029044">
    <property type="entry name" value="Nucleotide-diphossugar_trans"/>
</dbReference>
<dbReference type="PANTHER" id="PTHR43179">
    <property type="entry name" value="RHAMNOSYLTRANSFERASE WBBL"/>
    <property type="match status" value="1"/>
</dbReference>
<evidence type="ECO:0000256" key="3">
    <source>
        <dbReference type="ARBA" id="ARBA00022676"/>
    </source>
</evidence>
<dbReference type="CDD" id="cd04186">
    <property type="entry name" value="GT_2_like_c"/>
    <property type="match status" value="1"/>
</dbReference>
<comment type="caution">
    <text evidence="7">The sequence shown here is derived from an EMBL/GenBank/DDBJ whole genome shotgun (WGS) entry which is preliminary data.</text>
</comment>
<keyword evidence="8" id="KW-1185">Reference proteome</keyword>
<comment type="similarity">
    <text evidence="2">Belongs to the glycosyltransferase 2 family.</text>
</comment>
<evidence type="ECO:0000256" key="5">
    <source>
        <dbReference type="SAM" id="Phobius"/>
    </source>
</evidence>
<dbReference type="Proteomes" id="UP001154420">
    <property type="component" value="Unassembled WGS sequence"/>
</dbReference>
<feature type="transmembrane region" description="Helical" evidence="5">
    <location>
        <begin position="243"/>
        <end position="266"/>
    </location>
</feature>
<reference evidence="7" key="1">
    <citation type="submission" date="2018-09" db="EMBL/GenBank/DDBJ databases">
        <title>Murine metabolic-syndrome-specific gut microbial biobank.</title>
        <authorList>
            <person name="Liu C."/>
        </authorList>
    </citation>
    <scope>NUCLEOTIDE SEQUENCE</scope>
    <source>
        <strain evidence="7">D42-62</strain>
    </source>
</reference>
<name>A0A9X5BEC3_9FIRM</name>
<keyword evidence="3" id="KW-0328">Glycosyltransferase</keyword>
<dbReference type="AlphaFoldDB" id="A0A9X5BEC3"/>
<comment type="pathway">
    <text evidence="1">Cell wall biogenesis; cell wall polysaccharide biosynthesis.</text>
</comment>
<dbReference type="SUPFAM" id="SSF53448">
    <property type="entry name" value="Nucleotide-diphospho-sugar transferases"/>
    <property type="match status" value="1"/>
</dbReference>
<evidence type="ECO:0000256" key="2">
    <source>
        <dbReference type="ARBA" id="ARBA00006739"/>
    </source>
</evidence>
<keyword evidence="5" id="KW-0472">Membrane</keyword>
<dbReference type="PANTHER" id="PTHR43179:SF12">
    <property type="entry name" value="GALACTOFURANOSYLTRANSFERASE GLFT2"/>
    <property type="match status" value="1"/>
</dbReference>
<keyword evidence="5" id="KW-0812">Transmembrane</keyword>
<dbReference type="Pfam" id="PF00535">
    <property type="entry name" value="Glycos_transf_2"/>
    <property type="match status" value="1"/>
</dbReference>
<keyword evidence="4" id="KW-0808">Transferase</keyword>
<gene>
    <name evidence="7" type="ORF">D5281_06645</name>
</gene>
<evidence type="ECO:0000256" key="1">
    <source>
        <dbReference type="ARBA" id="ARBA00004776"/>
    </source>
</evidence>
<evidence type="ECO:0000259" key="6">
    <source>
        <dbReference type="Pfam" id="PF00535"/>
    </source>
</evidence>
<organism evidence="7 8">
    <name type="scientific">Parablautia muri</name>
    <dbReference type="NCBI Taxonomy" id="2320879"/>
    <lineage>
        <taxon>Bacteria</taxon>
        <taxon>Bacillati</taxon>
        <taxon>Bacillota</taxon>
        <taxon>Clostridia</taxon>
        <taxon>Lachnospirales</taxon>
        <taxon>Lachnospiraceae</taxon>
        <taxon>Parablautia</taxon>
    </lineage>
</organism>
<dbReference type="GO" id="GO:0016757">
    <property type="term" value="F:glycosyltransferase activity"/>
    <property type="evidence" value="ECO:0007669"/>
    <property type="project" value="UniProtKB-KW"/>
</dbReference>
<accession>A0A9X5BEC3</accession>
<proteinExistence type="inferred from homology"/>
<dbReference type="InterPro" id="IPR001173">
    <property type="entry name" value="Glyco_trans_2-like"/>
</dbReference>
<dbReference type="Gene3D" id="3.90.550.10">
    <property type="entry name" value="Spore Coat Polysaccharide Biosynthesis Protein SpsA, Chain A"/>
    <property type="match status" value="1"/>
</dbReference>
<dbReference type="OrthoDB" id="9771846at2"/>
<evidence type="ECO:0000313" key="7">
    <source>
        <dbReference type="EMBL" id="NBJ92280.1"/>
    </source>
</evidence>
<feature type="domain" description="Glycosyltransferase 2-like" evidence="6">
    <location>
        <begin position="5"/>
        <end position="174"/>
    </location>
</feature>
<evidence type="ECO:0000313" key="8">
    <source>
        <dbReference type="Proteomes" id="UP001154420"/>
    </source>
</evidence>
<keyword evidence="5" id="KW-1133">Transmembrane helix</keyword>
<sequence length="322" mass="36323">MIKTTVVIPNYNGIKYIDDCLASLYKGVVIPEIIVVDNHSEDGGLALVKKKYPKVRLIIFTENKGFSAAVNAGIKAADTEYVLLLNNDTVADERMVVELEKALEEDARAFSAAAKMISLYAPERLDGTGDFYCALGWAFARGKDKSRDAFHKPGRIFSACGGAALYRRKLFDNIGYFDENHFAYLEDIDLGYRANIYGYDNIYVPTAQVFHAGSAVSGSRHNPFKVSLSARNSVYLIYKNMPFLQLLLNLPFLIIGYLIKCLFFSLKGMGGIYLKGTLRGVRLSFSKAGREKKVRFCMRNLKNYIWIQGQLWLNMLRKAFQF</sequence>